<feature type="region of interest" description="Disordered" evidence="1">
    <location>
        <begin position="95"/>
        <end position="118"/>
    </location>
</feature>
<feature type="region of interest" description="Disordered" evidence="1">
    <location>
        <begin position="174"/>
        <end position="200"/>
    </location>
</feature>
<dbReference type="EMBL" id="CP042434">
    <property type="protein sequence ID" value="QEC72627.1"/>
    <property type="molecule type" value="Genomic_DNA"/>
</dbReference>
<name>A0A5B8VM69_9BACT</name>
<feature type="chain" id="PRO_5022935591" evidence="2">
    <location>
        <begin position="22"/>
        <end position="231"/>
    </location>
</feature>
<feature type="region of interest" description="Disordered" evidence="1">
    <location>
        <begin position="135"/>
        <end position="158"/>
    </location>
</feature>
<accession>A0A5B8VM69</accession>
<evidence type="ECO:0000313" key="4">
    <source>
        <dbReference type="Proteomes" id="UP000321291"/>
    </source>
</evidence>
<dbReference type="KEGG" id="agi:FSB73_14020"/>
<feature type="compositionally biased region" description="Low complexity" evidence="1">
    <location>
        <begin position="148"/>
        <end position="158"/>
    </location>
</feature>
<evidence type="ECO:0000256" key="2">
    <source>
        <dbReference type="SAM" id="SignalP"/>
    </source>
</evidence>
<keyword evidence="2" id="KW-0732">Signal</keyword>
<organism evidence="3 4">
    <name type="scientific">Arachidicoccus ginsenosidivorans</name>
    <dbReference type="NCBI Taxonomy" id="496057"/>
    <lineage>
        <taxon>Bacteria</taxon>
        <taxon>Pseudomonadati</taxon>
        <taxon>Bacteroidota</taxon>
        <taxon>Chitinophagia</taxon>
        <taxon>Chitinophagales</taxon>
        <taxon>Chitinophagaceae</taxon>
        <taxon>Arachidicoccus</taxon>
    </lineage>
</organism>
<evidence type="ECO:0000256" key="1">
    <source>
        <dbReference type="SAM" id="MobiDB-lite"/>
    </source>
</evidence>
<dbReference type="OrthoDB" id="9974453at2"/>
<feature type="compositionally biased region" description="Low complexity" evidence="1">
    <location>
        <begin position="103"/>
        <end position="118"/>
    </location>
</feature>
<proteinExistence type="predicted"/>
<reference evidence="3 4" key="1">
    <citation type="journal article" date="2017" name="Int. J. Syst. Evol. Microbiol.">
        <title>Arachidicoccus ginsenosidivorans sp. nov., with ginsenoside-converting activity isolated from ginseng cultivating soil.</title>
        <authorList>
            <person name="Siddiqi M.Z."/>
            <person name="Aslam Z."/>
            <person name="Im W.T."/>
        </authorList>
    </citation>
    <scope>NUCLEOTIDE SEQUENCE [LARGE SCALE GENOMIC DNA]</scope>
    <source>
        <strain evidence="3 4">Gsoil 809</strain>
    </source>
</reference>
<evidence type="ECO:0000313" key="3">
    <source>
        <dbReference type="EMBL" id="QEC72627.1"/>
    </source>
</evidence>
<dbReference type="Proteomes" id="UP000321291">
    <property type="component" value="Chromosome"/>
</dbReference>
<feature type="signal peptide" evidence="2">
    <location>
        <begin position="1"/>
        <end position="21"/>
    </location>
</feature>
<protein>
    <submittedName>
        <fullName evidence="3">Uncharacterized protein</fullName>
    </submittedName>
</protein>
<gene>
    <name evidence="3" type="ORF">FSB73_14020</name>
</gene>
<dbReference type="RefSeq" id="WP_146783402.1">
    <property type="nucleotide sequence ID" value="NZ_CP042434.1"/>
</dbReference>
<feature type="compositionally biased region" description="Basic and acidic residues" evidence="1">
    <location>
        <begin position="180"/>
        <end position="190"/>
    </location>
</feature>
<dbReference type="AlphaFoldDB" id="A0A5B8VM69"/>
<keyword evidence="4" id="KW-1185">Reference proteome</keyword>
<sequence length="231" mass="24309">MKFNHLSMAAAALLLATATYAQDTIPGKDTLPAQDTITLPKDTVSVPPTDSMQATAMVLFADTTDPGKDTTTIPEDTTKSALAMLRTSAVSFYQDTTTDPKDTTTIPTDTTSKDTSSSSLALALVQPYQGLNAAFYQDTTTDPKKDTTTQPTKDTSSTSLALAVYNQQDFNVLQDTTTLPKRDTTDKPAKDSVPTTDSTTTSVAVISTPVSGTSVANPVAALLPAKNESLT</sequence>
<feature type="compositionally biased region" description="Low complexity" evidence="1">
    <location>
        <begin position="191"/>
        <end position="200"/>
    </location>
</feature>